<organism evidence="4 7">
    <name type="scientific">Lolium multiflorum</name>
    <name type="common">Italian ryegrass</name>
    <name type="synonym">Lolium perenne subsp. multiflorum</name>
    <dbReference type="NCBI Taxonomy" id="4521"/>
    <lineage>
        <taxon>Eukaryota</taxon>
        <taxon>Viridiplantae</taxon>
        <taxon>Streptophyta</taxon>
        <taxon>Embryophyta</taxon>
        <taxon>Tracheophyta</taxon>
        <taxon>Spermatophyta</taxon>
        <taxon>Magnoliopsida</taxon>
        <taxon>Liliopsida</taxon>
        <taxon>Poales</taxon>
        <taxon>Poaceae</taxon>
        <taxon>BOP clade</taxon>
        <taxon>Pooideae</taxon>
        <taxon>Poodae</taxon>
        <taxon>Poeae</taxon>
        <taxon>Poeae Chloroplast Group 2 (Poeae type)</taxon>
        <taxon>Loliodinae</taxon>
        <taxon>Loliinae</taxon>
        <taxon>Lolium</taxon>
    </lineage>
</organism>
<dbReference type="GO" id="GO:0008541">
    <property type="term" value="C:proteasome regulatory particle, lid subcomplex"/>
    <property type="evidence" value="ECO:0007669"/>
    <property type="project" value="TreeGrafter"/>
</dbReference>
<dbReference type="AlphaFoldDB" id="A0AAD8PI68"/>
<dbReference type="PROSITE" id="PS50250">
    <property type="entry name" value="PCI"/>
    <property type="match status" value="1"/>
</dbReference>
<dbReference type="Proteomes" id="UP001231189">
    <property type="component" value="Unassembled WGS sequence"/>
</dbReference>
<dbReference type="InterPro" id="IPR033464">
    <property type="entry name" value="CSN8_PSD8_EIF3K"/>
</dbReference>
<feature type="domain" description="PCI" evidence="3">
    <location>
        <begin position="77"/>
        <end position="246"/>
    </location>
</feature>
<comment type="similarity">
    <text evidence="1">Belongs to the proteasome subunit S14 family.</text>
</comment>
<comment type="caution">
    <text evidence="4">The sequence shown here is derived from an EMBL/GenBank/DDBJ whole genome shotgun (WGS) entry which is preliminary data.</text>
</comment>
<evidence type="ECO:0000256" key="2">
    <source>
        <dbReference type="ARBA" id="ARBA00022942"/>
    </source>
</evidence>
<evidence type="ECO:0000259" key="3">
    <source>
        <dbReference type="PROSITE" id="PS50250"/>
    </source>
</evidence>
<dbReference type="PANTHER" id="PTHR12387">
    <property type="entry name" value="26S PROTEASOME NON-ATPASE REGULATORY SUBUNIT 8"/>
    <property type="match status" value="1"/>
</dbReference>
<dbReference type="EMBL" id="JAUUTY010001140">
    <property type="protein sequence ID" value="KAK1561420.1"/>
    <property type="molecule type" value="Genomic_DNA"/>
</dbReference>
<dbReference type="GO" id="GO:0005634">
    <property type="term" value="C:nucleus"/>
    <property type="evidence" value="ECO:0007669"/>
    <property type="project" value="TreeGrafter"/>
</dbReference>
<evidence type="ECO:0000313" key="4">
    <source>
        <dbReference type="EMBL" id="KAK1561420.1"/>
    </source>
</evidence>
<dbReference type="FunFam" id="1.25.40.990:FF:000001">
    <property type="entry name" value="26S proteasome non-ATPase regulatory subunit"/>
    <property type="match status" value="1"/>
</dbReference>
<keyword evidence="7" id="KW-1185">Reference proteome</keyword>
<proteinExistence type="inferred from homology"/>
<dbReference type="EMBL" id="JAUUTY010001124">
    <property type="protein sequence ID" value="KAK1561465.1"/>
    <property type="molecule type" value="Genomic_DNA"/>
</dbReference>
<evidence type="ECO:0000256" key="1">
    <source>
        <dbReference type="ARBA" id="ARBA00009627"/>
    </source>
</evidence>
<dbReference type="GO" id="GO:0005829">
    <property type="term" value="C:cytosol"/>
    <property type="evidence" value="ECO:0007669"/>
    <property type="project" value="TreeGrafter"/>
</dbReference>
<evidence type="ECO:0000313" key="6">
    <source>
        <dbReference type="EMBL" id="KAK1685353.1"/>
    </source>
</evidence>
<protein>
    <recommendedName>
        <fullName evidence="3">PCI domain-containing protein</fullName>
    </recommendedName>
</protein>
<gene>
    <name evidence="5" type="ORF">QYE76_027262</name>
    <name evidence="6" type="ORF">QYE76_046201</name>
    <name evidence="4" type="ORF">QYE76_071899</name>
</gene>
<accession>A0AAD8PI68</accession>
<dbReference type="Pfam" id="PF10075">
    <property type="entry name" value="CSN8_PSD8_EIF3K"/>
    <property type="match status" value="1"/>
</dbReference>
<reference evidence="4" key="1">
    <citation type="submission" date="2023-07" db="EMBL/GenBank/DDBJ databases">
        <title>A chromosome-level genome assembly of Lolium multiflorum.</title>
        <authorList>
            <person name="Chen Y."/>
            <person name="Copetti D."/>
            <person name="Kolliker R."/>
            <person name="Studer B."/>
        </authorList>
    </citation>
    <scope>NUCLEOTIDE SEQUENCE</scope>
    <source>
        <strain evidence="4">02402/16</strain>
        <tissue evidence="4">Leaf</tissue>
    </source>
</reference>
<dbReference type="InterPro" id="IPR000717">
    <property type="entry name" value="PCI_dom"/>
</dbReference>
<name>A0AAD8PI68_LOLMU</name>
<evidence type="ECO:0000313" key="5">
    <source>
        <dbReference type="EMBL" id="KAK1561465.1"/>
    </source>
</evidence>
<evidence type="ECO:0000313" key="7">
    <source>
        <dbReference type="Proteomes" id="UP001231189"/>
    </source>
</evidence>
<dbReference type="EMBL" id="JAUUTY010000002">
    <property type="protein sequence ID" value="KAK1685353.1"/>
    <property type="molecule type" value="Genomic_DNA"/>
</dbReference>
<keyword evidence="2" id="KW-0647">Proteasome</keyword>
<sequence length="265" mass="30646">MDGELDEAIRKLAWLNFDCSRNELGSCVARLTELKILLTKFPSLPPTFQMTPNAVEELKFARVVYEFAVILSMEMKDQEAFERDLVQLKGFYMDTRGMIPPSPDEYPILGLNLMRLLAGNRIAEFHTELELLPLGALHHPCIKYAVELEQAFMEGTYRLINDRKAVPHESYRYFMDLLAETIRDEIADCSGQAYDHLPVNDAMEMLMFSSDQQLLEYISERQHEWEVQNCSVLFHMAKSQPRVGVHSFKLIKQSLCYAQELEQVV</sequence>
<dbReference type="InterPro" id="IPR006746">
    <property type="entry name" value="26S_Psome_Rpn12"/>
</dbReference>
<dbReference type="GO" id="GO:0043161">
    <property type="term" value="P:proteasome-mediated ubiquitin-dependent protein catabolic process"/>
    <property type="evidence" value="ECO:0007669"/>
    <property type="project" value="TreeGrafter"/>
</dbReference>
<dbReference type="PANTHER" id="PTHR12387:SF4">
    <property type="entry name" value="PCI DOMAIN-CONTAINING PROTEIN"/>
    <property type="match status" value="1"/>
</dbReference>
<dbReference type="Gene3D" id="1.25.40.990">
    <property type="match status" value="1"/>
</dbReference>